<keyword evidence="2" id="KW-0677">Repeat</keyword>
<keyword evidence="5" id="KW-1185">Reference proteome</keyword>
<dbReference type="EMBL" id="WTPW01000223">
    <property type="protein sequence ID" value="KAF0533028.1"/>
    <property type="molecule type" value="Genomic_DNA"/>
</dbReference>
<dbReference type="AlphaFoldDB" id="A0A8H4AU66"/>
<reference evidence="4 5" key="1">
    <citation type="journal article" date="2019" name="Environ. Microbiol.">
        <title>At the nexus of three kingdoms: the genome of the mycorrhizal fungus Gigaspora margarita provides insights into plant, endobacterial and fungal interactions.</title>
        <authorList>
            <person name="Venice F."/>
            <person name="Ghignone S."/>
            <person name="Salvioli di Fossalunga A."/>
            <person name="Amselem J."/>
            <person name="Novero M."/>
            <person name="Xianan X."/>
            <person name="Sedzielewska Toro K."/>
            <person name="Morin E."/>
            <person name="Lipzen A."/>
            <person name="Grigoriev I.V."/>
            <person name="Henrissat B."/>
            <person name="Martin F.M."/>
            <person name="Bonfante P."/>
        </authorList>
    </citation>
    <scope>NUCLEOTIDE SEQUENCE [LARGE SCALE GENOMIC DNA]</scope>
    <source>
        <strain evidence="4 5">BEG34</strain>
    </source>
</reference>
<dbReference type="OrthoDB" id="432528at2759"/>
<dbReference type="Proteomes" id="UP000439903">
    <property type="component" value="Unassembled WGS sequence"/>
</dbReference>
<accession>A0A8H4AU66</accession>
<dbReference type="SUPFAM" id="SSF117281">
    <property type="entry name" value="Kelch motif"/>
    <property type="match status" value="1"/>
</dbReference>
<sequence length="396" mass="43648">MFLPSFHQEGENIVQFLLMKNFIFLVDVVWVYHMLQTSCSIDISRHFTMVNISSLPWTDLSSIPGLTNKTGATASVDETTIFYIGGRHSGGLVSKFDTISQQWSEPATFGPIPTSGFCKPFEEINIIKSVILGHKIYIYGGFGVNKMNVLDTLQLYWSTFSSTLTYSGLQGYIVTLLNNNLILYIGGGFNSPSICQSNSNNELPVSIYNISDNSWSMVTTSGQVPSGKCHYSSVYIPQHHRILLFYGANDATINSLDTLTFTCTIPMILNTGGPLRSLRAHTSTLIGAYVLIAFGYYESDNGLLDSSDIFLLDVSHKDSYKWVSAYDPTNSIQPIPTPPTSPSTINIGFVIVSAIIGGIIGVIVGFMAKTIMDRNRYYPINDATTQSAITDQELFQ</sequence>
<evidence type="ECO:0000256" key="2">
    <source>
        <dbReference type="ARBA" id="ARBA00022737"/>
    </source>
</evidence>
<evidence type="ECO:0000313" key="4">
    <source>
        <dbReference type="EMBL" id="KAF0533028.1"/>
    </source>
</evidence>
<gene>
    <name evidence="4" type="ORF">F8M41_010728</name>
</gene>
<evidence type="ECO:0000256" key="1">
    <source>
        <dbReference type="ARBA" id="ARBA00022441"/>
    </source>
</evidence>
<evidence type="ECO:0000256" key="3">
    <source>
        <dbReference type="SAM" id="Phobius"/>
    </source>
</evidence>
<keyword evidence="3" id="KW-1133">Transmembrane helix</keyword>
<comment type="caution">
    <text evidence="4">The sequence shown here is derived from an EMBL/GenBank/DDBJ whole genome shotgun (WGS) entry which is preliminary data.</text>
</comment>
<dbReference type="InterPro" id="IPR015915">
    <property type="entry name" value="Kelch-typ_b-propeller"/>
</dbReference>
<keyword evidence="3" id="KW-0812">Transmembrane</keyword>
<organism evidence="4 5">
    <name type="scientific">Gigaspora margarita</name>
    <dbReference type="NCBI Taxonomy" id="4874"/>
    <lineage>
        <taxon>Eukaryota</taxon>
        <taxon>Fungi</taxon>
        <taxon>Fungi incertae sedis</taxon>
        <taxon>Mucoromycota</taxon>
        <taxon>Glomeromycotina</taxon>
        <taxon>Glomeromycetes</taxon>
        <taxon>Diversisporales</taxon>
        <taxon>Gigasporaceae</taxon>
        <taxon>Gigaspora</taxon>
    </lineage>
</organism>
<dbReference type="PANTHER" id="PTHR46093">
    <property type="entry name" value="ACYL-COA-BINDING DOMAIN-CONTAINING PROTEIN 5"/>
    <property type="match status" value="1"/>
</dbReference>
<protein>
    <submittedName>
        <fullName evidence="4">Galactose oxidase</fullName>
    </submittedName>
</protein>
<name>A0A8H4AU66_GIGMA</name>
<dbReference type="Gene3D" id="2.120.10.80">
    <property type="entry name" value="Kelch-type beta propeller"/>
    <property type="match status" value="1"/>
</dbReference>
<proteinExistence type="predicted"/>
<dbReference type="PANTHER" id="PTHR46093:SF18">
    <property type="entry name" value="FIBRONECTIN TYPE-III DOMAIN-CONTAINING PROTEIN"/>
    <property type="match status" value="1"/>
</dbReference>
<keyword evidence="1" id="KW-0880">Kelch repeat</keyword>
<evidence type="ECO:0000313" key="5">
    <source>
        <dbReference type="Proteomes" id="UP000439903"/>
    </source>
</evidence>
<feature type="transmembrane region" description="Helical" evidence="3">
    <location>
        <begin position="347"/>
        <end position="368"/>
    </location>
</feature>
<keyword evidence="3" id="KW-0472">Membrane</keyword>